<dbReference type="PROSITE" id="PS50944">
    <property type="entry name" value="HTH_DTXR"/>
    <property type="match status" value="1"/>
</dbReference>
<dbReference type="InterPro" id="IPR036390">
    <property type="entry name" value="WH_DNA-bd_sf"/>
</dbReference>
<reference evidence="6" key="1">
    <citation type="submission" date="2020-10" db="EMBL/GenBank/DDBJ databases">
        <authorList>
            <person name="Hahn C.J."/>
            <person name="Laso-Perez R."/>
            <person name="Vulcano F."/>
            <person name="Vaziourakis K.-M."/>
            <person name="Stokke R."/>
            <person name="Steen I.H."/>
            <person name="Teske A."/>
            <person name="Boetius A."/>
            <person name="Liebeke M."/>
            <person name="Amann R."/>
            <person name="Knittel K."/>
        </authorList>
    </citation>
    <scope>NUCLEOTIDE SEQUENCE</scope>
    <source>
        <strain evidence="6">Gfbio:e3339647-f889-4370-9287-4fb5cb688e4c:AG392D22_GoMArc1</strain>
    </source>
</reference>
<sequence>MLSRKVEDYLEAILNITNEQGYARVKNVSIFLNVKPPSVVEMLKKLNHMGFVEHEKYEDIILTPKGYEIAIGVKDKHDTIKAFLEIIKVPGRIADKDACIIEHELDPITITQVKSLVEFVKTSPHHPEWLKHFEIFCHTRKHECEKRDYKKHTSHGE</sequence>
<dbReference type="InterPro" id="IPR022687">
    <property type="entry name" value="HTH_DTXR"/>
</dbReference>
<proteinExistence type="inferred from homology"/>
<dbReference type="EMBL" id="CAJHIS010000021">
    <property type="protein sequence ID" value="CAD6494441.1"/>
    <property type="molecule type" value="Genomic_DNA"/>
</dbReference>
<dbReference type="SUPFAM" id="SSF46785">
    <property type="entry name" value="Winged helix' DNA-binding domain"/>
    <property type="match status" value="1"/>
</dbReference>
<dbReference type="AlphaFoldDB" id="A0A811TDG3"/>
<dbReference type="Gene3D" id="1.10.60.10">
    <property type="entry name" value="Iron dependent repressor, metal binding and dimerisation domain"/>
    <property type="match status" value="1"/>
</dbReference>
<dbReference type="InterPro" id="IPR050536">
    <property type="entry name" value="DtxR_MntR_Metal-Reg"/>
</dbReference>
<evidence type="ECO:0000256" key="4">
    <source>
        <dbReference type="ARBA" id="ARBA00023163"/>
    </source>
</evidence>
<dbReference type="PANTHER" id="PTHR33238:SF7">
    <property type="entry name" value="IRON-DEPENDENT TRANSCRIPTIONAL REGULATOR"/>
    <property type="match status" value="1"/>
</dbReference>
<dbReference type="GO" id="GO:0046983">
    <property type="term" value="F:protein dimerization activity"/>
    <property type="evidence" value="ECO:0007669"/>
    <property type="project" value="InterPro"/>
</dbReference>
<dbReference type="Proteomes" id="UP000634805">
    <property type="component" value="Unassembled WGS sequence"/>
</dbReference>
<evidence type="ECO:0000259" key="5">
    <source>
        <dbReference type="PROSITE" id="PS50944"/>
    </source>
</evidence>
<accession>A0A811TDG3</accession>
<dbReference type="InterPro" id="IPR036421">
    <property type="entry name" value="Fe_dep_repressor_sf"/>
</dbReference>
<evidence type="ECO:0000256" key="2">
    <source>
        <dbReference type="ARBA" id="ARBA00023015"/>
    </source>
</evidence>
<dbReference type="GO" id="GO:0003677">
    <property type="term" value="F:DNA binding"/>
    <property type="evidence" value="ECO:0007669"/>
    <property type="project" value="UniProtKB-KW"/>
</dbReference>
<protein>
    <submittedName>
        <fullName evidence="6">Transcriptional regulator MntR</fullName>
    </submittedName>
</protein>
<dbReference type="InterPro" id="IPR036388">
    <property type="entry name" value="WH-like_DNA-bd_sf"/>
</dbReference>
<dbReference type="PANTHER" id="PTHR33238">
    <property type="entry name" value="IRON (METAL) DEPENDENT REPRESSOR, DTXR FAMILY"/>
    <property type="match status" value="1"/>
</dbReference>
<organism evidence="6 7">
    <name type="scientific">Candidatus Argoarchaeum ethanivorans</name>
    <dbReference type="NCBI Taxonomy" id="2608793"/>
    <lineage>
        <taxon>Archaea</taxon>
        <taxon>Methanobacteriati</taxon>
        <taxon>Methanobacteriota</taxon>
        <taxon>Stenosarchaea group</taxon>
        <taxon>Methanomicrobia</taxon>
        <taxon>Methanosarcinales</taxon>
        <taxon>Methanosarcinales incertae sedis</taxon>
        <taxon>GOM Arc I cluster</taxon>
        <taxon>Candidatus Argoarchaeum</taxon>
    </lineage>
</organism>
<evidence type="ECO:0000256" key="1">
    <source>
        <dbReference type="ARBA" id="ARBA00007871"/>
    </source>
</evidence>
<evidence type="ECO:0000313" key="6">
    <source>
        <dbReference type="EMBL" id="CAD6494441.1"/>
    </source>
</evidence>
<dbReference type="InterPro" id="IPR022689">
    <property type="entry name" value="Iron_dep_repressor"/>
</dbReference>
<comment type="caution">
    <text evidence="6">The sequence shown here is derived from an EMBL/GenBank/DDBJ whole genome shotgun (WGS) entry which is preliminary data.</text>
</comment>
<feature type="domain" description="HTH dtxR-type" evidence="5">
    <location>
        <begin position="1"/>
        <end position="63"/>
    </location>
</feature>
<dbReference type="GO" id="GO:0003700">
    <property type="term" value="F:DNA-binding transcription factor activity"/>
    <property type="evidence" value="ECO:0007669"/>
    <property type="project" value="InterPro"/>
</dbReference>
<dbReference type="Gene3D" id="1.10.10.10">
    <property type="entry name" value="Winged helix-like DNA-binding domain superfamily/Winged helix DNA-binding domain"/>
    <property type="match status" value="1"/>
</dbReference>
<dbReference type="SUPFAM" id="SSF47979">
    <property type="entry name" value="Iron-dependent repressor protein, dimerization domain"/>
    <property type="match status" value="1"/>
</dbReference>
<evidence type="ECO:0000256" key="3">
    <source>
        <dbReference type="ARBA" id="ARBA00023125"/>
    </source>
</evidence>
<comment type="similarity">
    <text evidence="1">Belongs to the DtxR/MntR family.</text>
</comment>
<dbReference type="Pfam" id="PF01325">
    <property type="entry name" value="Fe_dep_repress"/>
    <property type="match status" value="1"/>
</dbReference>
<dbReference type="GO" id="GO:0046914">
    <property type="term" value="F:transition metal ion binding"/>
    <property type="evidence" value="ECO:0007669"/>
    <property type="project" value="InterPro"/>
</dbReference>
<evidence type="ECO:0000313" key="7">
    <source>
        <dbReference type="Proteomes" id="UP000634805"/>
    </source>
</evidence>
<name>A0A811TDG3_9EURY</name>
<gene>
    <name evidence="6" type="primary">mntR</name>
    <name evidence="6" type="ORF">EMLJLAPB_00788</name>
</gene>
<keyword evidence="2" id="KW-0805">Transcription regulation</keyword>
<keyword evidence="4" id="KW-0804">Transcription</keyword>
<dbReference type="InterPro" id="IPR001367">
    <property type="entry name" value="Fe_dep_repressor"/>
</dbReference>
<dbReference type="Pfam" id="PF02742">
    <property type="entry name" value="Fe_dep_repr_C"/>
    <property type="match status" value="1"/>
</dbReference>
<keyword evidence="3" id="KW-0238">DNA-binding</keyword>
<dbReference type="SMART" id="SM00529">
    <property type="entry name" value="HTH_DTXR"/>
    <property type="match status" value="1"/>
</dbReference>